<dbReference type="Proteomes" id="UP001341840">
    <property type="component" value="Unassembled WGS sequence"/>
</dbReference>
<gene>
    <name evidence="1" type="ORF">PIB30_024790</name>
</gene>
<protein>
    <submittedName>
        <fullName evidence="1">Uncharacterized protein</fullName>
    </submittedName>
</protein>
<name>A0ABU6VCX8_9FABA</name>
<keyword evidence="2" id="KW-1185">Reference proteome</keyword>
<reference evidence="1 2" key="1">
    <citation type="journal article" date="2023" name="Plants (Basel)">
        <title>Bridging the Gap: Combining Genomics and Transcriptomics Approaches to Understand Stylosanthes scabra, an Orphan Legume from the Brazilian Caatinga.</title>
        <authorList>
            <person name="Ferreira-Neto J.R.C."/>
            <person name="da Silva M.D."/>
            <person name="Binneck E."/>
            <person name="de Melo N.F."/>
            <person name="da Silva R.H."/>
            <person name="de Melo A.L.T.M."/>
            <person name="Pandolfi V."/>
            <person name="Bustamante F.O."/>
            <person name="Brasileiro-Vidal A.C."/>
            <person name="Benko-Iseppon A.M."/>
        </authorList>
    </citation>
    <scope>NUCLEOTIDE SEQUENCE [LARGE SCALE GENOMIC DNA]</scope>
    <source>
        <tissue evidence="1">Leaves</tissue>
    </source>
</reference>
<comment type="caution">
    <text evidence="1">The sequence shown here is derived from an EMBL/GenBank/DDBJ whole genome shotgun (WGS) entry which is preliminary data.</text>
</comment>
<sequence length="100" mass="11549">MGCKAVHLRRQWCLIGEIGFKKHDSLLLETGKARKGLEVFYFSVNNKRVQTQETQIIISFNREHPNPKSLLLLSSPICYNHLSASIHYLVASIQWHLSFL</sequence>
<accession>A0ABU6VCX8</accession>
<evidence type="ECO:0000313" key="1">
    <source>
        <dbReference type="EMBL" id="MED6169818.1"/>
    </source>
</evidence>
<evidence type="ECO:0000313" key="2">
    <source>
        <dbReference type="Proteomes" id="UP001341840"/>
    </source>
</evidence>
<proteinExistence type="predicted"/>
<organism evidence="1 2">
    <name type="scientific">Stylosanthes scabra</name>
    <dbReference type="NCBI Taxonomy" id="79078"/>
    <lineage>
        <taxon>Eukaryota</taxon>
        <taxon>Viridiplantae</taxon>
        <taxon>Streptophyta</taxon>
        <taxon>Embryophyta</taxon>
        <taxon>Tracheophyta</taxon>
        <taxon>Spermatophyta</taxon>
        <taxon>Magnoliopsida</taxon>
        <taxon>eudicotyledons</taxon>
        <taxon>Gunneridae</taxon>
        <taxon>Pentapetalae</taxon>
        <taxon>rosids</taxon>
        <taxon>fabids</taxon>
        <taxon>Fabales</taxon>
        <taxon>Fabaceae</taxon>
        <taxon>Papilionoideae</taxon>
        <taxon>50 kb inversion clade</taxon>
        <taxon>dalbergioids sensu lato</taxon>
        <taxon>Dalbergieae</taxon>
        <taxon>Pterocarpus clade</taxon>
        <taxon>Stylosanthes</taxon>
    </lineage>
</organism>
<dbReference type="EMBL" id="JASCZI010151124">
    <property type="protein sequence ID" value="MED6169818.1"/>
    <property type="molecule type" value="Genomic_DNA"/>
</dbReference>